<feature type="transmembrane region" description="Helical" evidence="1">
    <location>
        <begin position="124"/>
        <end position="144"/>
    </location>
</feature>
<protein>
    <submittedName>
        <fullName evidence="3">ATP-binding protein</fullName>
    </submittedName>
</protein>
<keyword evidence="3" id="KW-0547">Nucleotide-binding</keyword>
<dbReference type="Pfam" id="PF14501">
    <property type="entry name" value="HATPase_c_5"/>
    <property type="match status" value="1"/>
</dbReference>
<sequence>MFSDSIICKLGTELLTTFLSIVILKIYFGIFFKRSKGSFFGITTWLIYFMWQMLIGKGNAFPAYVNVAISIILVCGICISAYTGGILQKIVFSALINVIWMLAEFLVGYIFIMCGIYYTVPQFWGSILSKLLTLLLLFGLKKFFKSENMRDISNNYNLIFLLIPIGSMYVVYNIFMLSIDLNNQKYIKESLTSSVIVLLINFIIFKLYLSLSKEKELQKYNTVYEQQLELCNQHMREKETVMMDFRNARHDLKQHFIVLMEMLDNKENESATNYLRKLISMDTFSNIGISRTDNIVVDSLINAKYSIALKLKIKFECDIHIPMQLPFRSADISILLGNILDNAIEASMQIEEEKRYIKYFMKYEVNTLIITVINAFNGDIIRNRDGKIITNKGDPWNHGIGLESVKKVADRYHGSVVIETKSENFKIKIILCDIQKKLQTTS</sequence>
<dbReference type="InterPro" id="IPR036890">
    <property type="entry name" value="HATPase_C_sf"/>
</dbReference>
<feature type="transmembrane region" description="Helical" evidence="1">
    <location>
        <begin position="14"/>
        <end position="32"/>
    </location>
</feature>
<dbReference type="GO" id="GO:0005524">
    <property type="term" value="F:ATP binding"/>
    <property type="evidence" value="ECO:0007669"/>
    <property type="project" value="UniProtKB-KW"/>
</dbReference>
<dbReference type="RefSeq" id="WP_065541926.1">
    <property type="nucleotide sequence ID" value="NZ_CP015405.2"/>
</dbReference>
<keyword evidence="4" id="KW-1185">Reference proteome</keyword>
<reference evidence="3" key="1">
    <citation type="submission" date="2017-04" db="EMBL/GenBank/DDBJ databases">
        <title>Complete Genome Sequences of Twelve Strains of a Stable Defined Moderately Diverse Mouse Microbiota 2 (sDMDMm2).</title>
        <authorList>
            <person name="Uchimura Y."/>
            <person name="Wyss M."/>
            <person name="Brugiroux S."/>
            <person name="Limenitakis J.P."/>
            <person name="Stecher B."/>
            <person name="McCoy K.D."/>
            <person name="Macpherson A.J."/>
        </authorList>
    </citation>
    <scope>NUCLEOTIDE SEQUENCE</scope>
    <source>
        <strain evidence="3">YL58</strain>
    </source>
</reference>
<dbReference type="Gene3D" id="3.30.565.10">
    <property type="entry name" value="Histidine kinase-like ATPase, C-terminal domain"/>
    <property type="match status" value="1"/>
</dbReference>
<keyword evidence="3" id="KW-0067">ATP-binding</keyword>
<dbReference type="SUPFAM" id="SSF55874">
    <property type="entry name" value="ATPase domain of HSP90 chaperone/DNA topoisomerase II/histidine kinase"/>
    <property type="match status" value="1"/>
</dbReference>
<dbReference type="Proteomes" id="UP000092574">
    <property type="component" value="Chromosome"/>
</dbReference>
<keyword evidence="1" id="KW-0812">Transmembrane</keyword>
<dbReference type="STRING" id="1796616.A4V09_08120"/>
<feature type="transmembrane region" description="Helical" evidence="1">
    <location>
        <begin position="156"/>
        <end position="179"/>
    </location>
</feature>
<evidence type="ECO:0000256" key="1">
    <source>
        <dbReference type="SAM" id="Phobius"/>
    </source>
</evidence>
<feature type="transmembrane region" description="Helical" evidence="1">
    <location>
        <begin position="94"/>
        <end position="118"/>
    </location>
</feature>
<keyword evidence="1" id="KW-0472">Membrane</keyword>
<feature type="domain" description="Sensor histidine kinase NatK-like C-terminal" evidence="2">
    <location>
        <begin position="330"/>
        <end position="431"/>
    </location>
</feature>
<name>A0A1C7I9Q9_9FIRM</name>
<dbReference type="PANTHER" id="PTHR40448">
    <property type="entry name" value="TWO-COMPONENT SENSOR HISTIDINE KINASE"/>
    <property type="match status" value="1"/>
</dbReference>
<accession>A0A1C7I9Q9</accession>
<gene>
    <name evidence="3" type="ORF">A4V09_08120</name>
</gene>
<evidence type="ECO:0000313" key="4">
    <source>
        <dbReference type="Proteomes" id="UP000092574"/>
    </source>
</evidence>
<evidence type="ECO:0000313" key="3">
    <source>
        <dbReference type="EMBL" id="ANU75738.1"/>
    </source>
</evidence>
<feature type="transmembrane region" description="Helical" evidence="1">
    <location>
        <begin position="191"/>
        <end position="209"/>
    </location>
</feature>
<dbReference type="InterPro" id="IPR032834">
    <property type="entry name" value="NatK-like_C"/>
</dbReference>
<dbReference type="EMBL" id="CP015405">
    <property type="protein sequence ID" value="ANU75738.1"/>
    <property type="molecule type" value="Genomic_DNA"/>
</dbReference>
<feature type="transmembrane region" description="Helical" evidence="1">
    <location>
        <begin position="61"/>
        <end position="82"/>
    </location>
</feature>
<proteinExistence type="predicted"/>
<dbReference type="KEGG" id="byl:A4V09_08120"/>
<dbReference type="CDD" id="cd16935">
    <property type="entry name" value="HATPase_AgrC-ComD-like"/>
    <property type="match status" value="1"/>
</dbReference>
<dbReference type="PANTHER" id="PTHR40448:SF1">
    <property type="entry name" value="TWO-COMPONENT SENSOR HISTIDINE KINASE"/>
    <property type="match status" value="1"/>
</dbReference>
<dbReference type="OrthoDB" id="9156435at2"/>
<dbReference type="GO" id="GO:0042802">
    <property type="term" value="F:identical protein binding"/>
    <property type="evidence" value="ECO:0007669"/>
    <property type="project" value="TreeGrafter"/>
</dbReference>
<keyword evidence="1" id="KW-1133">Transmembrane helix</keyword>
<dbReference type="AlphaFoldDB" id="A0A1C7I9Q9"/>
<feature type="transmembrane region" description="Helical" evidence="1">
    <location>
        <begin position="39"/>
        <end position="55"/>
    </location>
</feature>
<evidence type="ECO:0000259" key="2">
    <source>
        <dbReference type="Pfam" id="PF14501"/>
    </source>
</evidence>
<organism evidence="3 4">
    <name type="scientific">Blautia pseudococcoides</name>
    <dbReference type="NCBI Taxonomy" id="1796616"/>
    <lineage>
        <taxon>Bacteria</taxon>
        <taxon>Bacillati</taxon>
        <taxon>Bacillota</taxon>
        <taxon>Clostridia</taxon>
        <taxon>Lachnospirales</taxon>
        <taxon>Lachnospiraceae</taxon>
        <taxon>Blautia</taxon>
    </lineage>
</organism>